<protein>
    <submittedName>
        <fullName evidence="3">Competence protein TfoX</fullName>
    </submittedName>
</protein>
<dbReference type="Pfam" id="PF04993">
    <property type="entry name" value="TfoX_N"/>
    <property type="match status" value="1"/>
</dbReference>
<reference evidence="2 4" key="1">
    <citation type="submission" date="2016-01" db="EMBL/GenBank/DDBJ databases">
        <title>Draft Genome Sequences of Seven Thermophilic Sporeformers Isolated from Foods.</title>
        <authorList>
            <person name="Berendsen E.M."/>
            <person name="Wells-Bennik M.H."/>
            <person name="Krawcyk A.O."/>
            <person name="De Jong A."/>
            <person name="Holsappel S."/>
            <person name="Eijlander R.T."/>
            <person name="Kuipers O.P."/>
        </authorList>
    </citation>
    <scope>NUCLEOTIDE SEQUENCE [LARGE SCALE GENOMIC DNA]</scope>
    <source>
        <strain evidence="2 4">B4135</strain>
    </source>
</reference>
<evidence type="ECO:0000313" key="4">
    <source>
        <dbReference type="Proteomes" id="UP000075683"/>
    </source>
</evidence>
<evidence type="ECO:0000313" key="5">
    <source>
        <dbReference type="Proteomes" id="UP000257014"/>
    </source>
</evidence>
<evidence type="ECO:0000259" key="1">
    <source>
        <dbReference type="Pfam" id="PF04993"/>
    </source>
</evidence>
<dbReference type="Gene3D" id="3.30.1460.30">
    <property type="entry name" value="YgaC/TfoX-N like chaperone"/>
    <property type="match status" value="1"/>
</dbReference>
<evidence type="ECO:0000313" key="2">
    <source>
        <dbReference type="EMBL" id="KYD22625.1"/>
    </source>
</evidence>
<dbReference type="RefSeq" id="WP_020153235.1">
    <property type="nucleotide sequence ID" value="NZ_JBAIZG010000020.1"/>
</dbReference>
<dbReference type="EMBL" id="LQYT01000009">
    <property type="protein sequence ID" value="KYD22625.1"/>
    <property type="molecule type" value="Genomic_DNA"/>
</dbReference>
<name>A0A150MEB4_9BACI</name>
<proteinExistence type="predicted"/>
<sequence>MASNPEFVQYVCDQMRGAGNITYKKMFGEYGIYCNGKIIGLVCDNQFFLKPTEGGKKVLGAVIEEPPYEGAKPYFKIDEIDDRELLETAAKATYDELPEPKPKKRKSG</sequence>
<reference evidence="3 5" key="2">
    <citation type="submission" date="2018-03" db="EMBL/GenBank/DDBJ databases">
        <authorList>
            <person name="Keele B.F."/>
        </authorList>
    </citation>
    <scope>NUCLEOTIDE SEQUENCE [LARGE SCALE GENOMIC DNA]</scope>
    <source>
        <strain evidence="3">ZCTH4_d</strain>
    </source>
</reference>
<comment type="caution">
    <text evidence="2">The sequence shown here is derived from an EMBL/GenBank/DDBJ whole genome shotgun (WGS) entry which is preliminary data.</text>
</comment>
<feature type="domain" description="TfoX N-terminal" evidence="1">
    <location>
        <begin position="13"/>
        <end position="95"/>
    </location>
</feature>
<dbReference type="STRING" id="301148.B4135_1108"/>
<dbReference type="InterPro" id="IPR007076">
    <property type="entry name" value="TfoX_N"/>
</dbReference>
<evidence type="ECO:0000313" key="3">
    <source>
        <dbReference type="EMBL" id="REJ24823.1"/>
    </source>
</evidence>
<dbReference type="OrthoDB" id="9803291at2"/>
<gene>
    <name evidence="2" type="ORF">B4135_1108</name>
    <name evidence="3" type="ORF">C6P37_15595</name>
</gene>
<dbReference type="AlphaFoldDB" id="A0A150MEB4"/>
<dbReference type="EMBL" id="QEWE01000036">
    <property type="protein sequence ID" value="REJ24823.1"/>
    <property type="molecule type" value="Genomic_DNA"/>
</dbReference>
<dbReference type="PATRIC" id="fig|301148.3.peg.71"/>
<dbReference type="SUPFAM" id="SSF159894">
    <property type="entry name" value="YgaC/TfoX-N like"/>
    <property type="match status" value="1"/>
</dbReference>
<dbReference type="Proteomes" id="UP000075683">
    <property type="component" value="Unassembled WGS sequence"/>
</dbReference>
<accession>A0A150MEB4</accession>
<dbReference type="Proteomes" id="UP000257014">
    <property type="component" value="Unassembled WGS sequence"/>
</dbReference>
<organism evidence="2 4">
    <name type="scientific">Caldibacillus debilis</name>
    <dbReference type="NCBI Taxonomy" id="301148"/>
    <lineage>
        <taxon>Bacteria</taxon>
        <taxon>Bacillati</taxon>
        <taxon>Bacillota</taxon>
        <taxon>Bacilli</taxon>
        <taxon>Bacillales</taxon>
        <taxon>Bacillaceae</taxon>
        <taxon>Caldibacillus</taxon>
    </lineage>
</organism>